<organism evidence="2">
    <name type="scientific">Arabidopsis thaliana</name>
    <name type="common">Mouse-ear cress</name>
    <dbReference type="NCBI Taxonomy" id="3702"/>
    <lineage>
        <taxon>Eukaryota</taxon>
        <taxon>Viridiplantae</taxon>
        <taxon>Streptophyta</taxon>
        <taxon>Embryophyta</taxon>
        <taxon>Tracheophyta</taxon>
        <taxon>Spermatophyta</taxon>
        <taxon>Magnoliopsida</taxon>
        <taxon>eudicotyledons</taxon>
        <taxon>Gunneridae</taxon>
        <taxon>Pentapetalae</taxon>
        <taxon>rosids</taxon>
        <taxon>malvids</taxon>
        <taxon>Brassicales</taxon>
        <taxon>Brassicaceae</taxon>
        <taxon>Camelineae</taxon>
        <taxon>Arabidopsis</taxon>
    </lineage>
</organism>
<reference key="1">
    <citation type="journal article" date="2000" name="Nature">
        <title>Sequence and analysis of chromosome 3 of the plant Arabidopsis thaliana.</title>
        <authorList>
            <consortium name="European Union Chromosome 3 Arabidopsis Sequencing Consortium"/>
            <consortium name="Institute for Genomic Research"/>
            <consortium name="Kazusa DNA Research Institute"/>
            <person name="Salanoubat M."/>
            <person name="Lemcke K."/>
            <person name="Rieger M."/>
            <person name="Ansorge W."/>
            <person name="Unseld M."/>
            <person name="Fartmann B."/>
            <person name="Valle G."/>
            <person name="Blocker H."/>
            <person name="Perez-Alonso M."/>
            <person name="Obermaier B."/>
            <person name="Delseny M."/>
            <person name="Boutry M."/>
            <person name="Grivell L.A."/>
            <person name="Mache R."/>
            <person name="Puigdomenech P."/>
            <person name="De Simone V."/>
            <person name="Choisne N."/>
            <person name="Artiguenave F."/>
            <person name="Robert C."/>
            <person name="Brottier P."/>
            <person name="Wincker P."/>
            <person name="Cattolico L."/>
            <person name="Weissenbach J."/>
            <person name="Saurin W."/>
            <person name="Quetier F."/>
            <person name="Schafer M."/>
            <person name="Muller-Auer S."/>
            <person name="Gabel C."/>
            <person name="Fuchs M."/>
            <person name="Benes V."/>
            <person name="Wurmbach E."/>
            <person name="Drzonek H."/>
            <person name="Erfle H."/>
            <person name="Jordan N."/>
            <person name="Bangert S."/>
            <person name="Wiedelmann R."/>
            <person name="Kranz H."/>
            <person name="Voss H."/>
            <person name="Holland R."/>
            <person name="Brandt P."/>
            <person name="Nyakatura G."/>
            <person name="Vezzi A."/>
            <person name="D'Angelo M."/>
            <person name="Pallavicini A."/>
            <person name="Toppo S."/>
            <person name="Simionati B."/>
            <person name="Conrad A."/>
            <person name="Hornischer K."/>
            <person name="Kauer G."/>
            <person name="Lohnert T.H."/>
            <person name="Nordsiek G."/>
            <person name="Reichelt J."/>
            <person name="Scharfe M."/>
            <person name="Schon O."/>
            <person name="Bargues M."/>
            <person name="Terol J."/>
            <person name="Climent J."/>
            <person name="Navarro P."/>
            <person name="Collado C."/>
            <person name="Perez-Perez A."/>
            <person name="Ottenwalder B."/>
            <person name="Duchemin D."/>
            <person name="Cooke R."/>
            <person name="Laudie M."/>
            <person name="Berger-Llauro C."/>
            <person name="Purnelle B."/>
            <person name="Masuy D."/>
            <person name="de Haan M."/>
            <person name="Maarse A.C."/>
            <person name="Alcaraz J.P."/>
            <person name="Cottet A."/>
            <person name="Casacuberta E."/>
            <person name="Monfort A."/>
            <person name="Argiriou A."/>
            <person name="flores M."/>
            <person name="Liguori R."/>
            <person name="Vitale D."/>
            <person name="Mannhaupt G."/>
            <person name="Haase D."/>
            <person name="Schoof H."/>
            <person name="Rudd S."/>
            <person name="Zaccaria P."/>
            <person name="Mewes H.W."/>
            <person name="Mayer K.F."/>
            <person name="Kaul S."/>
            <person name="Town C.D."/>
            <person name="Koo H.L."/>
            <person name="Tallon L.J."/>
            <person name="Jenkins J."/>
            <person name="Rooney T."/>
            <person name="Rizzo M."/>
            <person name="Walts A."/>
            <person name="Utterback T."/>
            <person name="Fujii C.Y."/>
            <person name="Shea T.P."/>
            <person name="Creasy T.H."/>
            <person name="Haas B."/>
            <person name="Maiti R."/>
            <person name="Wu D."/>
            <person name="Peterson J."/>
            <person name="Van Aken S."/>
            <person name="Pai G."/>
            <person name="Militscher J."/>
            <person name="Sellers P."/>
            <person name="Gill J.E."/>
            <person name="Feldblyum T.V."/>
            <person name="Preuss D."/>
            <person name="Lin X."/>
            <person name="Nierman W.C."/>
            <person name="Salzberg S.L."/>
            <person name="White O."/>
            <person name="Venter J.C."/>
            <person name="Fraser C.M."/>
            <person name="Kaneko T."/>
            <person name="Nakamura Y."/>
            <person name="Sato S."/>
            <person name="Kato T."/>
            <person name="Asamizu E."/>
            <person name="Sasamoto S."/>
            <person name="Kimura T."/>
            <person name="Idesawa K."/>
            <person name="Kawashima K."/>
            <person name="Kishida Y."/>
            <person name="Kiyokawa C."/>
            <person name="Kohara M."/>
            <person name="Matsumoto M."/>
            <person name="Matsuno A."/>
            <person name="Muraki A."/>
            <person name="Nakayama S."/>
            <person name="Nakazaki N."/>
            <person name="Shinpo S."/>
            <person name="Takeuchi C."/>
            <person name="Wada T."/>
            <person name="Watanabe A."/>
            <person name="Yamada M."/>
            <person name="Yasuda M."/>
            <person name="Tabata S."/>
        </authorList>
    </citation>
    <scope>NUCLEOTIDE SEQUENCE [LARGE SCALE GENOMIC DNA]</scope>
    <source>
        <strain>cv. Columbia</strain>
    </source>
</reference>
<protein>
    <submittedName>
        <fullName evidence="2">Emb|CAB77928.1</fullName>
    </submittedName>
</protein>
<dbReference type="AlphaFoldDB" id="Q9LHB5"/>
<accession>Q9LHB5</accession>
<sequence>MHNLIHVPKLMNVKGIGRFESMCSLELFQVLWSYWCSERGKTEQKVTFPTTYSITSSREGSSQLSSPSRHLHSIAEKRRQSQLQFYSIEEATRQSTLPVHQFYLIAEEKNQSILTADTHTRSQRPRSSPDNSVNQPTRPPPRPFDQSAPNQTT</sequence>
<reference evidence="2" key="2">
    <citation type="submission" date="2000-05" db="EMBL/GenBank/DDBJ databases">
        <title>Structural Analysis of Arabidopsis thaliana Chromosome 3. III.</title>
        <authorList>
            <person name="Nakamura Y."/>
        </authorList>
    </citation>
    <scope>NUCLEOTIDE SEQUENCE</scope>
</reference>
<evidence type="ECO:0000313" key="2">
    <source>
        <dbReference type="EMBL" id="BAB02635.1"/>
    </source>
</evidence>
<proteinExistence type="predicted"/>
<feature type="compositionally biased region" description="Polar residues" evidence="1">
    <location>
        <begin position="125"/>
        <end position="136"/>
    </location>
</feature>
<feature type="region of interest" description="Disordered" evidence="1">
    <location>
        <begin position="53"/>
        <end position="76"/>
    </location>
</feature>
<name>Q9LHB5_ARATH</name>
<feature type="compositionally biased region" description="Polar residues" evidence="1">
    <location>
        <begin position="53"/>
        <end position="68"/>
    </location>
</feature>
<feature type="region of interest" description="Disordered" evidence="1">
    <location>
        <begin position="113"/>
        <end position="153"/>
    </location>
</feature>
<dbReference type="EMBL" id="AP002054">
    <property type="protein sequence ID" value="BAB02635.1"/>
    <property type="molecule type" value="Genomic_DNA"/>
</dbReference>
<evidence type="ECO:0000256" key="1">
    <source>
        <dbReference type="SAM" id="MobiDB-lite"/>
    </source>
</evidence>